<dbReference type="InterPro" id="IPR026768">
    <property type="entry name" value="YPEH2ZP"/>
</dbReference>
<feature type="chain" id="PRO_5032828142" evidence="4">
    <location>
        <begin position="28"/>
        <end position="686"/>
    </location>
</feature>
<feature type="coiled-coil region" evidence="2">
    <location>
        <begin position="395"/>
        <end position="429"/>
    </location>
</feature>
<evidence type="ECO:0000256" key="1">
    <source>
        <dbReference type="ARBA" id="ARBA00006888"/>
    </source>
</evidence>
<feature type="non-terminal residue" evidence="5">
    <location>
        <position position="686"/>
    </location>
</feature>
<feature type="compositionally biased region" description="Polar residues" evidence="3">
    <location>
        <begin position="246"/>
        <end position="255"/>
    </location>
</feature>
<feature type="region of interest" description="Disordered" evidence="3">
    <location>
        <begin position="49"/>
        <end position="72"/>
    </location>
</feature>
<dbReference type="Proteomes" id="UP000626109">
    <property type="component" value="Unassembled WGS sequence"/>
</dbReference>
<organism evidence="5 6">
    <name type="scientific">Polarella glacialis</name>
    <name type="common">Dinoflagellate</name>
    <dbReference type="NCBI Taxonomy" id="89957"/>
    <lineage>
        <taxon>Eukaryota</taxon>
        <taxon>Sar</taxon>
        <taxon>Alveolata</taxon>
        <taxon>Dinophyceae</taxon>
        <taxon>Suessiales</taxon>
        <taxon>Suessiaceae</taxon>
        <taxon>Polarella</taxon>
    </lineage>
</organism>
<keyword evidence="2" id="KW-0175">Coiled coil</keyword>
<evidence type="ECO:0000256" key="2">
    <source>
        <dbReference type="SAM" id="Coils"/>
    </source>
</evidence>
<gene>
    <name evidence="5" type="ORF">PGLA2088_LOCUS45196</name>
</gene>
<name>A0A813LJD2_POLGL</name>
<dbReference type="AlphaFoldDB" id="A0A813LJD2"/>
<feature type="signal peptide" evidence="4">
    <location>
        <begin position="1"/>
        <end position="27"/>
    </location>
</feature>
<feature type="region of interest" description="Disordered" evidence="3">
    <location>
        <begin position="211"/>
        <end position="266"/>
    </location>
</feature>
<evidence type="ECO:0000313" key="5">
    <source>
        <dbReference type="EMBL" id="CAE8728658.1"/>
    </source>
</evidence>
<evidence type="ECO:0000313" key="6">
    <source>
        <dbReference type="Proteomes" id="UP000626109"/>
    </source>
</evidence>
<comment type="similarity">
    <text evidence="1">Belongs to the FAM72 family.</text>
</comment>
<feature type="region of interest" description="Disordered" evidence="3">
    <location>
        <begin position="602"/>
        <end position="686"/>
    </location>
</feature>
<feature type="region of interest" description="Disordered" evidence="3">
    <location>
        <begin position="477"/>
        <end position="527"/>
    </location>
</feature>
<sequence length="686" mass="72734">SAKTAFPRVSVCSFILACILAAQPAAMEPMMMTTENKDRRASRAWRLTAAGTASASPDAQEHRRHRAGRSDTWHTSHAAKECMAFPTTPRVEEVPAAAVLSLSCRNCSHCLSERGMKVQMVLDPNTILYSTDDSPDGIVYHDKVGKIPGPCGCQVQDIECRCGLRIGYHNTAPCSDCQTAQEDGTHQWFMSRECVLAEPRLEEEGLLLWHPDSADENAPPGDSCFRKTEVPPLPSYGQQRSEDRQPFSSPLSDNNGRTRADIKPSASMKLEDPSGLLYGKRQTAPALVGHLAEIKRRESAVGLLVRGDYSTTTTSTVYCNNNKYSFIVVAMEELLNAREAALFQQGVRLAGLENKLRASGVQLEAEPAAPLPQETAPAAAEEESKSLEGLAAAEQACLAARCEALEAQARAAEADAAAARAEARAARAVRFAEDSEADGEVLGARLECAQRLAEKREALARWQEALEARTLAADEAKQLTSPMQPQQSQHTAALAAAAAEKRATGGPLPQSKLSKPTSAPPASGSGSLAAGEMAAAAAAAATTAVLSGSVAAAGARVAAALATPAFGALRGVGSAAYRYATRQPVVSQSTAAATMRRTRCYPVASPARSDGSGVPPRPRLSTQAPWNSPGGVWMTSPAPGWSPAWGASPIYSPAPPLPKEQGGAPQQQQQQHKQQQQQQQQLPAVR</sequence>
<reference evidence="5" key="1">
    <citation type="submission" date="2021-02" db="EMBL/GenBank/DDBJ databases">
        <authorList>
            <person name="Dougan E. K."/>
            <person name="Rhodes N."/>
            <person name="Thang M."/>
            <person name="Chan C."/>
        </authorList>
    </citation>
    <scope>NUCLEOTIDE SEQUENCE</scope>
</reference>
<accession>A0A813LJD2</accession>
<protein>
    <submittedName>
        <fullName evidence="5">Uncharacterized protein</fullName>
    </submittedName>
</protein>
<keyword evidence="4" id="KW-0732">Signal</keyword>
<dbReference type="PANTHER" id="PTHR31841:SF1">
    <property type="entry name" value="PROTEIN FAM72A-RELATED"/>
    <property type="match status" value="1"/>
</dbReference>
<dbReference type="Pfam" id="PF14976">
    <property type="entry name" value="YPEH2ZP"/>
    <property type="match status" value="1"/>
</dbReference>
<feature type="compositionally biased region" description="Polar residues" evidence="3">
    <location>
        <begin position="478"/>
        <end position="491"/>
    </location>
</feature>
<evidence type="ECO:0000256" key="4">
    <source>
        <dbReference type="SAM" id="SignalP"/>
    </source>
</evidence>
<feature type="compositionally biased region" description="Low complexity" evidence="3">
    <location>
        <begin position="666"/>
        <end position="686"/>
    </location>
</feature>
<proteinExistence type="inferred from homology"/>
<dbReference type="GO" id="GO:0005829">
    <property type="term" value="C:cytosol"/>
    <property type="evidence" value="ECO:0007669"/>
    <property type="project" value="TreeGrafter"/>
</dbReference>
<dbReference type="PANTHER" id="PTHR31841">
    <property type="entry name" value="PROTEIN FAM72A-RELATED"/>
    <property type="match status" value="1"/>
</dbReference>
<comment type="caution">
    <text evidence="5">The sequence shown here is derived from an EMBL/GenBank/DDBJ whole genome shotgun (WGS) entry which is preliminary data.</text>
</comment>
<dbReference type="EMBL" id="CAJNNW010035585">
    <property type="protein sequence ID" value="CAE8728658.1"/>
    <property type="molecule type" value="Genomic_DNA"/>
</dbReference>
<evidence type="ECO:0000256" key="3">
    <source>
        <dbReference type="SAM" id="MobiDB-lite"/>
    </source>
</evidence>